<dbReference type="InterPro" id="IPR041698">
    <property type="entry name" value="Methyltransf_25"/>
</dbReference>
<keyword evidence="4" id="KW-1185">Reference proteome</keyword>
<organism evidence="3 4">
    <name type="scientific">Aurantiacibacter atlanticus</name>
    <dbReference type="NCBI Taxonomy" id="1648404"/>
    <lineage>
        <taxon>Bacteria</taxon>
        <taxon>Pseudomonadati</taxon>
        <taxon>Pseudomonadota</taxon>
        <taxon>Alphaproteobacteria</taxon>
        <taxon>Sphingomonadales</taxon>
        <taxon>Erythrobacteraceae</taxon>
        <taxon>Aurantiacibacter</taxon>
    </lineage>
</organism>
<name>A0A0H4VFQ0_9SPHN</name>
<dbReference type="KEGG" id="ery:CP97_05810"/>
<dbReference type="GO" id="GO:0032259">
    <property type="term" value="P:methylation"/>
    <property type="evidence" value="ECO:0007669"/>
    <property type="project" value="UniProtKB-KW"/>
</dbReference>
<dbReference type="Proteomes" id="UP000059113">
    <property type="component" value="Chromosome"/>
</dbReference>
<proteinExistence type="predicted"/>
<evidence type="ECO:0000259" key="2">
    <source>
        <dbReference type="Pfam" id="PF13649"/>
    </source>
</evidence>
<feature type="domain" description="Methyltransferase" evidence="2">
    <location>
        <begin position="56"/>
        <end position="152"/>
    </location>
</feature>
<dbReference type="CDD" id="cd02440">
    <property type="entry name" value="AdoMet_MTases"/>
    <property type="match status" value="1"/>
</dbReference>
<dbReference type="SUPFAM" id="SSF53335">
    <property type="entry name" value="S-adenosyl-L-methionine-dependent methyltransferases"/>
    <property type="match status" value="1"/>
</dbReference>
<gene>
    <name evidence="3" type="ORF">CP97_05810</name>
</gene>
<dbReference type="GO" id="GO:0008168">
    <property type="term" value="F:methyltransferase activity"/>
    <property type="evidence" value="ECO:0007669"/>
    <property type="project" value="UniProtKB-KW"/>
</dbReference>
<keyword evidence="1 3" id="KW-0808">Transferase</keyword>
<protein>
    <submittedName>
        <fullName evidence="3">UbiE/COQ5 methyltransferase</fullName>
    </submittedName>
</protein>
<dbReference type="PATRIC" id="fig|1648404.4.peg.1215"/>
<dbReference type="STRING" id="1648404.CP97_05810"/>
<dbReference type="RefSeq" id="WP_048885160.1">
    <property type="nucleotide sequence ID" value="NZ_CP011310.1"/>
</dbReference>
<evidence type="ECO:0000313" key="3">
    <source>
        <dbReference type="EMBL" id="AKQ41646.1"/>
    </source>
</evidence>
<dbReference type="EMBL" id="CP011310">
    <property type="protein sequence ID" value="AKQ41646.1"/>
    <property type="molecule type" value="Genomic_DNA"/>
</dbReference>
<reference evidence="3 4" key="1">
    <citation type="journal article" date="2015" name="Int. J. Syst. Evol. Microbiol.">
        <title>Erythrobacter atlanticus sp. nov., a bacterium from ocean sediment able to degrade polycyclic aromatic hydrocarbons.</title>
        <authorList>
            <person name="Zhuang L."/>
            <person name="Liu Y."/>
            <person name="Wang L."/>
            <person name="Wang W."/>
            <person name="Shao Z."/>
        </authorList>
    </citation>
    <scope>NUCLEOTIDE SEQUENCE [LARGE SCALE GENOMIC DNA]</scope>
    <source>
        <strain evidence="4">s21-N3</strain>
    </source>
</reference>
<evidence type="ECO:0000256" key="1">
    <source>
        <dbReference type="ARBA" id="ARBA00022679"/>
    </source>
</evidence>
<dbReference type="InterPro" id="IPR029063">
    <property type="entry name" value="SAM-dependent_MTases_sf"/>
</dbReference>
<sequence length="228" mass="25436">MGEAAISTDPRAYTPPLGKAWLTPLYDSAIGLFTRERRWRAALVREARLSPVDRLLDVGCGTGSLLYDLMVSCPQAELIGVDPDRAALAIAKRKMGASKSLIRWHEGFLDSLVVEDRHRPNKIVSSLVFHQVPERQKRAILEQMHDLLQPGGMLLIADYMRQETVLMRRLFRATVQQLDGVRDTQPNADGIVERHLADLFDSVERLSLVPTATGAISLWRGTKKGTGK</sequence>
<dbReference type="Gene3D" id="3.40.50.150">
    <property type="entry name" value="Vaccinia Virus protein VP39"/>
    <property type="match status" value="1"/>
</dbReference>
<evidence type="ECO:0000313" key="4">
    <source>
        <dbReference type="Proteomes" id="UP000059113"/>
    </source>
</evidence>
<dbReference type="OrthoDB" id="9795634at2"/>
<dbReference type="Pfam" id="PF13649">
    <property type="entry name" value="Methyltransf_25"/>
    <property type="match status" value="1"/>
</dbReference>
<reference evidence="4" key="2">
    <citation type="submission" date="2015-04" db="EMBL/GenBank/DDBJ databases">
        <title>The complete genome sequence of Erythrobacter sp. s21-N3.</title>
        <authorList>
            <person name="Zhuang L."/>
            <person name="Liu Y."/>
            <person name="Shao Z."/>
        </authorList>
    </citation>
    <scope>NUCLEOTIDE SEQUENCE [LARGE SCALE GENOMIC DNA]</scope>
    <source>
        <strain evidence="4">s21-N3</strain>
    </source>
</reference>
<accession>A0A0H4VFQ0</accession>
<keyword evidence="3" id="KW-0489">Methyltransferase</keyword>
<dbReference type="PANTHER" id="PTHR43861">
    <property type="entry name" value="TRANS-ACONITATE 2-METHYLTRANSFERASE-RELATED"/>
    <property type="match status" value="1"/>
</dbReference>
<dbReference type="AlphaFoldDB" id="A0A0H4VFQ0"/>